<evidence type="ECO:0000313" key="6">
    <source>
        <dbReference type="Proteomes" id="UP000095284"/>
    </source>
</evidence>
<feature type="compositionally biased region" description="Polar residues" evidence="3">
    <location>
        <begin position="542"/>
        <end position="553"/>
    </location>
</feature>
<feature type="compositionally biased region" description="Polar residues" evidence="3">
    <location>
        <begin position="649"/>
        <end position="660"/>
    </location>
</feature>
<feature type="region of interest" description="Disordered" evidence="3">
    <location>
        <begin position="86"/>
        <end position="153"/>
    </location>
</feature>
<evidence type="ECO:0000256" key="1">
    <source>
        <dbReference type="PROSITE-ProRule" id="PRU00042"/>
    </source>
</evidence>
<dbReference type="WBParaSite" id="BXY_0041200.1">
    <property type="protein sequence ID" value="BXY_0041200.1"/>
    <property type="gene ID" value="BXY_0041200"/>
</dbReference>
<dbReference type="InterPro" id="IPR013087">
    <property type="entry name" value="Znf_C2H2_type"/>
</dbReference>
<reference evidence="5" key="2">
    <citation type="submission" date="2020-09" db="EMBL/GenBank/DDBJ databases">
        <authorList>
            <person name="Kikuchi T."/>
        </authorList>
    </citation>
    <scope>NUCLEOTIDE SEQUENCE</scope>
    <source>
        <strain evidence="5">Ka4C1</strain>
    </source>
</reference>
<name>A0A1I7RI83_BURXY</name>
<dbReference type="SMR" id="A0A1I7RI83"/>
<dbReference type="EMBL" id="CAJFDI010000004">
    <property type="protein sequence ID" value="CAD5225804.1"/>
    <property type="molecule type" value="Genomic_DNA"/>
</dbReference>
<dbReference type="PROSITE" id="PS50157">
    <property type="entry name" value="ZINC_FINGER_C2H2_2"/>
    <property type="match status" value="1"/>
</dbReference>
<feature type="compositionally biased region" description="Polar residues" evidence="3">
    <location>
        <begin position="345"/>
        <end position="374"/>
    </location>
</feature>
<keyword evidence="7" id="KW-1185">Reference proteome</keyword>
<organism evidence="6 8">
    <name type="scientific">Bursaphelenchus xylophilus</name>
    <name type="common">Pinewood nematode worm</name>
    <name type="synonym">Aphelenchoides xylophilus</name>
    <dbReference type="NCBI Taxonomy" id="6326"/>
    <lineage>
        <taxon>Eukaryota</taxon>
        <taxon>Metazoa</taxon>
        <taxon>Ecdysozoa</taxon>
        <taxon>Nematoda</taxon>
        <taxon>Chromadorea</taxon>
        <taxon>Rhabditida</taxon>
        <taxon>Tylenchina</taxon>
        <taxon>Tylenchomorpha</taxon>
        <taxon>Aphelenchoidea</taxon>
        <taxon>Aphelenchoididae</taxon>
        <taxon>Bursaphelenchus</taxon>
    </lineage>
</organism>
<dbReference type="OrthoDB" id="10678749at2759"/>
<feature type="compositionally biased region" description="Basic and acidic residues" evidence="3">
    <location>
        <begin position="378"/>
        <end position="407"/>
    </location>
</feature>
<reference evidence="8" key="1">
    <citation type="submission" date="2016-11" db="UniProtKB">
        <authorList>
            <consortium name="WormBaseParasite"/>
        </authorList>
    </citation>
    <scope>IDENTIFICATION</scope>
</reference>
<feature type="compositionally biased region" description="Polar residues" evidence="3">
    <location>
        <begin position="90"/>
        <end position="99"/>
    </location>
</feature>
<feature type="compositionally biased region" description="Basic and acidic residues" evidence="3">
    <location>
        <begin position="198"/>
        <end position="312"/>
    </location>
</feature>
<dbReference type="GO" id="GO:0008270">
    <property type="term" value="F:zinc ion binding"/>
    <property type="evidence" value="ECO:0007669"/>
    <property type="project" value="UniProtKB-KW"/>
</dbReference>
<feature type="region of interest" description="Disordered" evidence="3">
    <location>
        <begin position="439"/>
        <end position="667"/>
    </location>
</feature>
<gene>
    <name evidence="5" type="ORF">BXYJ_LOCUS8728</name>
</gene>
<feature type="coiled-coil region" evidence="2">
    <location>
        <begin position="689"/>
        <end position="748"/>
    </location>
</feature>
<dbReference type="EMBL" id="CAJFCV020000004">
    <property type="protein sequence ID" value="CAG9115088.1"/>
    <property type="molecule type" value="Genomic_DNA"/>
</dbReference>
<evidence type="ECO:0000313" key="8">
    <source>
        <dbReference type="WBParaSite" id="BXY_0041200.1"/>
    </source>
</evidence>
<evidence type="ECO:0000313" key="7">
    <source>
        <dbReference type="Proteomes" id="UP000659654"/>
    </source>
</evidence>
<feature type="compositionally biased region" description="Basic and acidic residues" evidence="3">
    <location>
        <begin position="456"/>
        <end position="466"/>
    </location>
</feature>
<dbReference type="Proteomes" id="UP000582659">
    <property type="component" value="Unassembled WGS sequence"/>
</dbReference>
<evidence type="ECO:0000313" key="5">
    <source>
        <dbReference type="EMBL" id="CAD5225804.1"/>
    </source>
</evidence>
<feature type="compositionally biased region" description="Pro residues" evidence="3">
    <location>
        <begin position="136"/>
        <end position="151"/>
    </location>
</feature>
<proteinExistence type="predicted"/>
<feature type="domain" description="C2H2-type" evidence="4">
    <location>
        <begin position="3"/>
        <end position="27"/>
    </location>
</feature>
<evidence type="ECO:0000259" key="4">
    <source>
        <dbReference type="PROSITE" id="PS50157"/>
    </source>
</evidence>
<keyword evidence="1" id="KW-0479">Metal-binding</keyword>
<dbReference type="Proteomes" id="UP000095284">
    <property type="component" value="Unplaced"/>
</dbReference>
<sequence length="751" mass="86102">MSFKCHLCVKHFTSNWELTEHFVAVSHQIKWKQDQTSKGIESPEQRCILCQFVCTDIPSYVTHVNSADHKIRLNSLRVRQSVLEDAGIQQPESEGSSYSFEIEMPKKSNKKAKPKPNPPRKDPPRKKSASGRQNPPNIPLPPPDLRMPQAPPFGAFFGHGLPVPPQMMSDPYARPLFYDHRDRFGPGYRESNPYPREGPFEDFGRRNSGDHRLVDDRRIKEEDRPHSRGSYRRNDYRESRFERFDDFRNRMDDRRERRDYREDDRRRDDRHHEDRSSRTSSRPPERSRSSRPSPERSRAQSKPPEQHKRIEPIARPGQIVQRNNSRPIPEPPSPITSPVQDKVSVANSELQFNNGNNSETSSITSTPAATNPTLLKNLKQEVLESQKRDKNPVKMVVPEKKGYEKRMPNSIQNLMNKKSQKMLATRMKQYTLGGESVLGATASQSSSESSDEDETSAVRKAIESIRRVGPKAPITGLEILQPATSTSAAASEAKKRKRLPDTVEEFVETHGNLPSKKKISQMADKMLKQFEQDRQREERARTSSNNSQSSQPVTKKALTHPLNQDDSSSDSDEDRKPVIDLRKPKQTRPEPPVPTDPTPTSDPAKPDPFAAMEQQVFGIDEETAEAIRKYEESKKNTTPQRPPIIVHQEQGSSNSVTVPPTQKRQRQRKLQLPNIAIDGQNHLEAMWNLAETETTLQEGLERLSREEEKCQALVENSMRKLESIRKQKEEQAKLVKDIQKNKKKLLSNRRR</sequence>
<keyword evidence="2" id="KW-0175">Coiled coil</keyword>
<feature type="compositionally biased region" description="Basic and acidic residues" evidence="3">
    <location>
        <begin position="573"/>
        <end position="583"/>
    </location>
</feature>
<evidence type="ECO:0000256" key="2">
    <source>
        <dbReference type="SAM" id="Coils"/>
    </source>
</evidence>
<dbReference type="SMART" id="SM00355">
    <property type="entry name" value="ZnF_C2H2"/>
    <property type="match status" value="2"/>
</dbReference>
<feature type="compositionally biased region" description="Basic and acidic residues" evidence="3">
    <location>
        <begin position="525"/>
        <end position="541"/>
    </location>
</feature>
<dbReference type="AlphaFoldDB" id="A0A1I7RI83"/>
<accession>A0A1I7RI83</accession>
<keyword evidence="1" id="KW-0862">Zinc</keyword>
<feature type="compositionally biased region" description="Basic and acidic residues" evidence="3">
    <location>
        <begin position="625"/>
        <end position="635"/>
    </location>
</feature>
<dbReference type="PROSITE" id="PS00028">
    <property type="entry name" value="ZINC_FINGER_C2H2_1"/>
    <property type="match status" value="1"/>
</dbReference>
<feature type="region of interest" description="Disordered" evidence="3">
    <location>
        <begin position="177"/>
        <end position="409"/>
    </location>
</feature>
<evidence type="ECO:0000256" key="3">
    <source>
        <dbReference type="SAM" id="MobiDB-lite"/>
    </source>
</evidence>
<protein>
    <submittedName>
        <fullName evidence="5">(pine wood nematode) hypothetical protein</fullName>
    </submittedName>
    <submittedName>
        <fullName evidence="8">C2H2-type domain-containing protein</fullName>
    </submittedName>
</protein>
<dbReference type="Proteomes" id="UP000659654">
    <property type="component" value="Unassembled WGS sequence"/>
</dbReference>
<keyword evidence="1" id="KW-0863">Zinc-finger</keyword>